<gene>
    <name evidence="4" type="ORF">GCM10010492_31240</name>
</gene>
<evidence type="ECO:0000313" key="5">
    <source>
        <dbReference type="Proteomes" id="UP001500416"/>
    </source>
</evidence>
<evidence type="ECO:0000313" key="4">
    <source>
        <dbReference type="EMBL" id="GAA0230454.1"/>
    </source>
</evidence>
<keyword evidence="2" id="KW-0472">Membrane</keyword>
<dbReference type="SUPFAM" id="SSF54001">
    <property type="entry name" value="Cysteine proteinases"/>
    <property type="match status" value="1"/>
</dbReference>
<dbReference type="EMBL" id="BAAABU010000005">
    <property type="protein sequence ID" value="GAA0230454.1"/>
    <property type="molecule type" value="Genomic_DNA"/>
</dbReference>
<feature type="domain" description="Transglutaminase-like" evidence="3">
    <location>
        <begin position="469"/>
        <end position="538"/>
    </location>
</feature>
<keyword evidence="5" id="KW-1185">Reference proteome</keyword>
<feature type="compositionally biased region" description="Low complexity" evidence="1">
    <location>
        <begin position="562"/>
        <end position="585"/>
    </location>
</feature>
<dbReference type="InterPro" id="IPR002931">
    <property type="entry name" value="Transglutaminase-like"/>
</dbReference>
<protein>
    <submittedName>
        <fullName evidence="4">DUF3488 and transglutaminase-like domain-containing protein</fullName>
    </submittedName>
</protein>
<reference evidence="5" key="1">
    <citation type="journal article" date="2019" name="Int. J. Syst. Evol. Microbiol.">
        <title>The Global Catalogue of Microorganisms (GCM) 10K type strain sequencing project: providing services to taxonomists for standard genome sequencing and annotation.</title>
        <authorList>
            <consortium name="The Broad Institute Genomics Platform"/>
            <consortium name="The Broad Institute Genome Sequencing Center for Infectious Disease"/>
            <person name="Wu L."/>
            <person name="Ma J."/>
        </authorList>
    </citation>
    <scope>NUCLEOTIDE SEQUENCE [LARGE SCALE GENOMIC DNA]</scope>
    <source>
        <strain evidence="5">JCM 3380</strain>
    </source>
</reference>
<organism evidence="4 5">
    <name type="scientific">Saccharothrix mutabilis subsp. mutabilis</name>
    <dbReference type="NCBI Taxonomy" id="66855"/>
    <lineage>
        <taxon>Bacteria</taxon>
        <taxon>Bacillati</taxon>
        <taxon>Actinomycetota</taxon>
        <taxon>Actinomycetes</taxon>
        <taxon>Pseudonocardiales</taxon>
        <taxon>Pseudonocardiaceae</taxon>
        <taxon>Saccharothrix</taxon>
    </lineage>
</organism>
<keyword evidence="2" id="KW-1133">Transmembrane helix</keyword>
<dbReference type="InterPro" id="IPR038765">
    <property type="entry name" value="Papain-like_cys_pep_sf"/>
</dbReference>
<feature type="transmembrane region" description="Helical" evidence="2">
    <location>
        <begin position="12"/>
        <end position="31"/>
    </location>
</feature>
<feature type="transmembrane region" description="Helical" evidence="2">
    <location>
        <begin position="667"/>
        <end position="685"/>
    </location>
</feature>
<evidence type="ECO:0000256" key="2">
    <source>
        <dbReference type="SAM" id="Phobius"/>
    </source>
</evidence>
<feature type="transmembrane region" description="Helical" evidence="2">
    <location>
        <begin position="175"/>
        <end position="193"/>
    </location>
</feature>
<comment type="caution">
    <text evidence="4">The sequence shown here is derived from an EMBL/GenBank/DDBJ whole genome shotgun (WGS) entry which is preliminary data.</text>
</comment>
<dbReference type="Pfam" id="PF11992">
    <property type="entry name" value="TgpA_N"/>
    <property type="match status" value="1"/>
</dbReference>
<dbReference type="PANTHER" id="PTHR42736:SF1">
    <property type="entry name" value="PROTEIN-GLUTAMINE GAMMA-GLUTAMYLTRANSFERASE"/>
    <property type="match status" value="1"/>
</dbReference>
<name>A0ABP3DG67_9PSEU</name>
<dbReference type="Pfam" id="PF01841">
    <property type="entry name" value="Transglut_core"/>
    <property type="match status" value="1"/>
</dbReference>
<feature type="transmembrane region" description="Helical" evidence="2">
    <location>
        <begin position="37"/>
        <end position="58"/>
    </location>
</feature>
<feature type="transmembrane region" description="Helical" evidence="2">
    <location>
        <begin position="645"/>
        <end position="661"/>
    </location>
</feature>
<feature type="transmembrane region" description="Helical" evidence="2">
    <location>
        <begin position="70"/>
        <end position="93"/>
    </location>
</feature>
<dbReference type="Gene3D" id="3.10.620.30">
    <property type="match status" value="1"/>
</dbReference>
<dbReference type="InterPro" id="IPR021878">
    <property type="entry name" value="TgpA_N"/>
</dbReference>
<evidence type="ECO:0000256" key="1">
    <source>
        <dbReference type="SAM" id="MobiDB-lite"/>
    </source>
</evidence>
<dbReference type="PANTHER" id="PTHR42736">
    <property type="entry name" value="PROTEIN-GLUTAMINE GAMMA-GLUTAMYLTRANSFERASE"/>
    <property type="match status" value="1"/>
</dbReference>
<dbReference type="SMART" id="SM00460">
    <property type="entry name" value="TGc"/>
    <property type="match status" value="1"/>
</dbReference>
<dbReference type="InterPro" id="IPR052901">
    <property type="entry name" value="Bact_TGase-like"/>
</dbReference>
<accession>A0ABP3DG67</accession>
<dbReference type="Proteomes" id="UP001500416">
    <property type="component" value="Unassembled WGS sequence"/>
</dbReference>
<evidence type="ECO:0000259" key="3">
    <source>
        <dbReference type="SMART" id="SM00460"/>
    </source>
</evidence>
<feature type="transmembrane region" description="Helical" evidence="2">
    <location>
        <begin position="214"/>
        <end position="237"/>
    </location>
</feature>
<dbReference type="RefSeq" id="WP_343934509.1">
    <property type="nucleotide sequence ID" value="NZ_BAAABU010000005.1"/>
</dbReference>
<keyword evidence="2" id="KW-0812">Transmembrane</keyword>
<feature type="region of interest" description="Disordered" evidence="1">
    <location>
        <begin position="551"/>
        <end position="597"/>
    </location>
</feature>
<feature type="transmembrane region" description="Helical" evidence="2">
    <location>
        <begin position="603"/>
        <end position="625"/>
    </location>
</feature>
<sequence length="811" mass="85480">MTGSTAARGNWVVSATPAVAGLATLCAATALSSVVAGVLWLVNLAVAITVVVGVGVLLRQTRLPNPLIALVQVFALMSLLVTIFTRTGVLVVLPGPQSLGDLMTVLGDAFAEVQTGVPPVADSEAIRCLVMLAIGLVAVLVDLLAVGAAAPAASGLVLLCVFAVPASLADEMLPVWTFVFGAGAFALLLAVDGQHRHDAWRGRRPGPGGSSSGPAATAVAGAAVVVAMLAGASFTLVGTVGRLPGGDEVGGGADGLGLDPMTELRGMLNQGATREMFRVRGLPEAAYLRAMTLREYVPDKGWQLGGDLSTGVPANGDLPQQPGDPGDGEVTTVTIEPVNWLDNWLPVYGRPRRIQDVEDNWRYDPVRGMVYSVRQRKAAPYKLETVLKTPPADALRRANGAADVEDVYLDARGVSPEVADLAREITRSQPNGFDKATALYNYFTDGTQGFTYTTDTGGAATSDALRDFVMTGKRGFCQQYASAMAIMARSIGLPSRVAMGFTAGFPTGDAQTITTQDAHAWVEIYFPDYGWTVFDPTPLSDGRGVVPPYIAGRQVDGDESDTSTAPTTTTAPTTSASAATTTATTGDQAGDDPNARETPIPTWHMVTLLVAATVGVLLTALLLLLSRQATRIPLNLRRARWLRPLLTTVAAVAWIVMATLLVALMSWWIAIPLLVAVLIAIPAGIREWRRRERLRAVAGLGPDAAGAAWQELLAESVDRGTRVPTTETVRVAARRMAKAHNLDEQGRDGLRAVVGAVERSWYSTNSAADPTLPGAVDEVRKSMTRNAPLALRAKVLPRSVLQPTTPPDTDD</sequence>
<feature type="transmembrane region" description="Helical" evidence="2">
    <location>
        <begin position="124"/>
        <end position="145"/>
    </location>
</feature>
<proteinExistence type="predicted"/>
<feature type="transmembrane region" description="Helical" evidence="2">
    <location>
        <begin position="152"/>
        <end position="169"/>
    </location>
</feature>